<dbReference type="GeneTree" id="ENSGT00390000006088"/>
<dbReference type="InterPro" id="IPR038932">
    <property type="entry name" value="PARPBP"/>
</dbReference>
<evidence type="ECO:0000256" key="8">
    <source>
        <dbReference type="ARBA" id="ARBA00023204"/>
    </source>
</evidence>
<comment type="similarity">
    <text evidence="3">Belongs to the PARI family.</text>
</comment>
<dbReference type="Proteomes" id="UP000694388">
    <property type="component" value="Unplaced"/>
</dbReference>
<dbReference type="AlphaFoldDB" id="A0A8C4R865"/>
<evidence type="ECO:0000256" key="4">
    <source>
        <dbReference type="ARBA" id="ARBA00014320"/>
    </source>
</evidence>
<keyword evidence="6" id="KW-0227">DNA damage</keyword>
<dbReference type="GO" id="GO:0006281">
    <property type="term" value="P:DNA repair"/>
    <property type="evidence" value="ECO:0007669"/>
    <property type="project" value="UniProtKB-KW"/>
</dbReference>
<evidence type="ECO:0000256" key="3">
    <source>
        <dbReference type="ARBA" id="ARBA00009135"/>
    </source>
</evidence>
<dbReference type="GO" id="GO:0000785">
    <property type="term" value="C:chromatin"/>
    <property type="evidence" value="ECO:0007669"/>
    <property type="project" value="TreeGrafter"/>
</dbReference>
<evidence type="ECO:0000256" key="7">
    <source>
        <dbReference type="ARBA" id="ARBA00023125"/>
    </source>
</evidence>
<comment type="subcellular location">
    <subcellularLocation>
        <location evidence="2">Cytoplasm</location>
    </subcellularLocation>
    <subcellularLocation>
        <location evidence="1">Nucleus</location>
    </subcellularLocation>
</comment>
<sequence length="363" mass="40597">MVVCEFGNHNNIFTCRCGLLKNLLVIILQMFYEKRFRSVTHFMTVKDVQLDASVIRRKCHSNNHHYRHYHNHHHNDFLLFCFQTVARRVICAYMGLLVNTKDDLSLAVVLNVPERGLDSQAFTTLKHAARNEDTSFFLAATSFVRRLELGGKIFAARETDPLRKHMHGLTDLVHFLDRLADILGEAPSPREATERLLLAIKSQLLKGWSMDSALSGAIEEVSALLQAQLFMLTSSEVAHNSTEGSPAQPKLHSINHGTAFAGRAARKLLLQLLDQEALFDSGHEGCGLSPLEEAIWPILPVLHQPQNPSPIHTQAIYKPCQYHSTAVSPMHLDNLSNSNLNLSSTSAVTTFLGRPLHALTFSL</sequence>
<evidence type="ECO:0000256" key="5">
    <source>
        <dbReference type="ARBA" id="ARBA00022490"/>
    </source>
</evidence>
<dbReference type="GO" id="GO:2000042">
    <property type="term" value="P:negative regulation of double-strand break repair via homologous recombination"/>
    <property type="evidence" value="ECO:0007669"/>
    <property type="project" value="InterPro"/>
</dbReference>
<dbReference type="SUPFAM" id="SSF52540">
    <property type="entry name" value="P-loop containing nucleoside triphosphate hydrolases"/>
    <property type="match status" value="1"/>
</dbReference>
<dbReference type="GO" id="GO:0005634">
    <property type="term" value="C:nucleus"/>
    <property type="evidence" value="ECO:0007669"/>
    <property type="project" value="UniProtKB-SubCell"/>
</dbReference>
<keyword evidence="7" id="KW-0238">DNA-binding</keyword>
<keyword evidence="9" id="KW-0539">Nucleus</keyword>
<protein>
    <recommendedName>
        <fullName evidence="4">PCNA-interacting partner</fullName>
    </recommendedName>
    <alternativeName>
        <fullName evidence="10">PARP-1 binding protein</fullName>
    </alternativeName>
    <alternativeName>
        <fullName evidence="11">PARP1-binding protein</fullName>
    </alternativeName>
</protein>
<accession>A0A8C4R865</accession>
<dbReference type="Ensembl" id="ENSEBUT00000027088.1">
    <property type="protein sequence ID" value="ENSEBUP00000026512.1"/>
    <property type="gene ID" value="ENSEBUG00000016322.1"/>
</dbReference>
<organism evidence="12 13">
    <name type="scientific">Eptatretus burgeri</name>
    <name type="common">Inshore hagfish</name>
    <dbReference type="NCBI Taxonomy" id="7764"/>
    <lineage>
        <taxon>Eukaryota</taxon>
        <taxon>Metazoa</taxon>
        <taxon>Chordata</taxon>
        <taxon>Craniata</taxon>
        <taxon>Vertebrata</taxon>
        <taxon>Cyclostomata</taxon>
        <taxon>Myxini</taxon>
        <taxon>Myxiniformes</taxon>
        <taxon>Myxinidae</taxon>
        <taxon>Eptatretinae</taxon>
        <taxon>Eptatretus</taxon>
    </lineage>
</organism>
<evidence type="ECO:0000256" key="6">
    <source>
        <dbReference type="ARBA" id="ARBA00022763"/>
    </source>
</evidence>
<reference evidence="12" key="2">
    <citation type="submission" date="2025-09" db="UniProtKB">
        <authorList>
            <consortium name="Ensembl"/>
        </authorList>
    </citation>
    <scope>IDENTIFICATION</scope>
</reference>
<keyword evidence="5" id="KW-0963">Cytoplasm</keyword>
<evidence type="ECO:0000256" key="9">
    <source>
        <dbReference type="ARBA" id="ARBA00023242"/>
    </source>
</evidence>
<proteinExistence type="inferred from homology"/>
<evidence type="ECO:0000256" key="2">
    <source>
        <dbReference type="ARBA" id="ARBA00004496"/>
    </source>
</evidence>
<keyword evidence="13" id="KW-1185">Reference proteome</keyword>
<dbReference type="GO" id="GO:0005737">
    <property type="term" value="C:cytoplasm"/>
    <property type="evidence" value="ECO:0007669"/>
    <property type="project" value="UniProtKB-SubCell"/>
</dbReference>
<name>A0A8C4R865_EPTBU</name>
<keyword evidence="8" id="KW-0234">DNA repair</keyword>
<reference evidence="12" key="1">
    <citation type="submission" date="2025-08" db="UniProtKB">
        <authorList>
            <consortium name="Ensembl"/>
        </authorList>
    </citation>
    <scope>IDENTIFICATION</scope>
</reference>
<dbReference type="PANTHER" id="PTHR32121:SF0">
    <property type="entry name" value="PCNA-INTERACTING PARTNER"/>
    <property type="match status" value="1"/>
</dbReference>
<evidence type="ECO:0000313" key="12">
    <source>
        <dbReference type="Ensembl" id="ENSEBUP00000026512.1"/>
    </source>
</evidence>
<dbReference type="Gene3D" id="1.10.486.10">
    <property type="entry name" value="PCRA, domain 4"/>
    <property type="match status" value="1"/>
</dbReference>
<dbReference type="GO" id="GO:0003677">
    <property type="term" value="F:DNA binding"/>
    <property type="evidence" value="ECO:0007669"/>
    <property type="project" value="UniProtKB-KW"/>
</dbReference>
<evidence type="ECO:0000256" key="11">
    <source>
        <dbReference type="ARBA" id="ARBA00032731"/>
    </source>
</evidence>
<evidence type="ECO:0000256" key="1">
    <source>
        <dbReference type="ARBA" id="ARBA00004123"/>
    </source>
</evidence>
<evidence type="ECO:0000256" key="10">
    <source>
        <dbReference type="ARBA" id="ARBA00031632"/>
    </source>
</evidence>
<dbReference type="PANTHER" id="PTHR32121">
    <property type="entry name" value="PCNA-INTERACTING PARTNER"/>
    <property type="match status" value="1"/>
</dbReference>
<dbReference type="InterPro" id="IPR027417">
    <property type="entry name" value="P-loop_NTPase"/>
</dbReference>
<evidence type="ECO:0000313" key="13">
    <source>
        <dbReference type="Proteomes" id="UP000694388"/>
    </source>
</evidence>